<protein>
    <recommendedName>
        <fullName evidence="6">Major facilitator superfamily (MFS) profile domain-containing protein</fullName>
    </recommendedName>
</protein>
<comment type="caution">
    <text evidence="7">The sequence shown here is derived from an EMBL/GenBank/DDBJ whole genome shotgun (WGS) entry which is preliminary data.</text>
</comment>
<dbReference type="EMBL" id="BJLQ01000021">
    <property type="protein sequence ID" value="GEA84847.1"/>
    <property type="molecule type" value="Genomic_DNA"/>
</dbReference>
<name>A0A4Y3KLJ4_9CELL</name>
<keyword evidence="4 5" id="KW-0472">Membrane</keyword>
<proteinExistence type="predicted"/>
<reference evidence="7 8" key="1">
    <citation type="submission" date="2019-06" db="EMBL/GenBank/DDBJ databases">
        <title>Whole genome shotgun sequence of Cellulomonas gelida NBRC 3748.</title>
        <authorList>
            <person name="Hosoyama A."/>
            <person name="Uohara A."/>
            <person name="Ohji S."/>
            <person name="Ichikawa N."/>
        </authorList>
    </citation>
    <scope>NUCLEOTIDE SEQUENCE [LARGE SCALE GENOMIC DNA]</scope>
    <source>
        <strain evidence="7 8">NBRC 3748</strain>
    </source>
</reference>
<sequence length="89" mass="8984">MAGGASYRLVDQGLLDAALVPVVYAGAMLAAAIGALIVGALHDRFGPRVVLTVPVLVAAVPPLAFAATLPAVLQVVAVALMRASSRSHR</sequence>
<feature type="transmembrane region" description="Helical" evidence="5">
    <location>
        <begin position="53"/>
        <end position="80"/>
    </location>
</feature>
<dbReference type="SUPFAM" id="SSF103473">
    <property type="entry name" value="MFS general substrate transporter"/>
    <property type="match status" value="1"/>
</dbReference>
<organism evidence="7 8">
    <name type="scientific">Cellulomonas gelida</name>
    <dbReference type="NCBI Taxonomy" id="1712"/>
    <lineage>
        <taxon>Bacteria</taxon>
        <taxon>Bacillati</taxon>
        <taxon>Actinomycetota</taxon>
        <taxon>Actinomycetes</taxon>
        <taxon>Micrococcales</taxon>
        <taxon>Cellulomonadaceae</taxon>
        <taxon>Cellulomonas</taxon>
    </lineage>
</organism>
<keyword evidence="2 5" id="KW-0812">Transmembrane</keyword>
<accession>A0A4Y3KLJ4</accession>
<keyword evidence="3 5" id="KW-1133">Transmembrane helix</keyword>
<evidence type="ECO:0000256" key="5">
    <source>
        <dbReference type="SAM" id="Phobius"/>
    </source>
</evidence>
<dbReference type="InterPro" id="IPR036259">
    <property type="entry name" value="MFS_trans_sf"/>
</dbReference>
<dbReference type="Gene3D" id="1.20.1250.20">
    <property type="entry name" value="MFS general substrate transporter like domains"/>
    <property type="match status" value="1"/>
</dbReference>
<dbReference type="Proteomes" id="UP000320461">
    <property type="component" value="Unassembled WGS sequence"/>
</dbReference>
<dbReference type="GO" id="GO:0022857">
    <property type="term" value="F:transmembrane transporter activity"/>
    <property type="evidence" value="ECO:0007669"/>
    <property type="project" value="InterPro"/>
</dbReference>
<evidence type="ECO:0000256" key="1">
    <source>
        <dbReference type="ARBA" id="ARBA00004651"/>
    </source>
</evidence>
<dbReference type="InterPro" id="IPR020846">
    <property type="entry name" value="MFS_dom"/>
</dbReference>
<dbReference type="PROSITE" id="PS50850">
    <property type="entry name" value="MFS"/>
    <property type="match status" value="1"/>
</dbReference>
<evidence type="ECO:0000313" key="7">
    <source>
        <dbReference type="EMBL" id="GEA84847.1"/>
    </source>
</evidence>
<evidence type="ECO:0000256" key="3">
    <source>
        <dbReference type="ARBA" id="ARBA00022989"/>
    </source>
</evidence>
<evidence type="ECO:0000313" key="8">
    <source>
        <dbReference type="Proteomes" id="UP000320461"/>
    </source>
</evidence>
<keyword evidence="8" id="KW-1185">Reference proteome</keyword>
<evidence type="ECO:0000259" key="6">
    <source>
        <dbReference type="PROSITE" id="PS50850"/>
    </source>
</evidence>
<dbReference type="GO" id="GO:0005886">
    <property type="term" value="C:plasma membrane"/>
    <property type="evidence" value="ECO:0007669"/>
    <property type="project" value="UniProtKB-SubCell"/>
</dbReference>
<evidence type="ECO:0000256" key="2">
    <source>
        <dbReference type="ARBA" id="ARBA00022692"/>
    </source>
</evidence>
<feature type="transmembrane region" description="Helical" evidence="5">
    <location>
        <begin position="18"/>
        <end position="41"/>
    </location>
</feature>
<dbReference type="AlphaFoldDB" id="A0A4Y3KLJ4"/>
<evidence type="ECO:0000256" key="4">
    <source>
        <dbReference type="ARBA" id="ARBA00023136"/>
    </source>
</evidence>
<dbReference type="RefSeq" id="WP_174773440.1">
    <property type="nucleotide sequence ID" value="NZ_BJLQ01000021.1"/>
</dbReference>
<feature type="domain" description="Major facilitator superfamily (MFS) profile" evidence="6">
    <location>
        <begin position="1"/>
        <end position="89"/>
    </location>
</feature>
<comment type="subcellular location">
    <subcellularLocation>
        <location evidence="1">Cell membrane</location>
        <topology evidence="1">Multi-pass membrane protein</topology>
    </subcellularLocation>
</comment>
<gene>
    <name evidence="7" type="ORF">CGE01nite_20980</name>
</gene>